<dbReference type="InterPro" id="IPR027383">
    <property type="entry name" value="Znf_put"/>
</dbReference>
<dbReference type="eggNOG" id="ENOG50334PI">
    <property type="taxonomic scope" value="Bacteria"/>
</dbReference>
<dbReference type="STRING" id="588581.Cpap_2045"/>
<dbReference type="RefSeq" id="WP_004619973.1">
    <property type="nucleotide sequence ID" value="NZ_ACXX02000008.1"/>
</dbReference>
<evidence type="ECO:0000256" key="1">
    <source>
        <dbReference type="ARBA" id="ARBA00024353"/>
    </source>
</evidence>
<evidence type="ECO:0000313" key="4">
    <source>
        <dbReference type="EMBL" id="EGD47462.1"/>
    </source>
</evidence>
<keyword evidence="5" id="KW-1185">Reference proteome</keyword>
<proteinExistence type="inferred from homology"/>
<evidence type="ECO:0000259" key="3">
    <source>
        <dbReference type="Pfam" id="PF13490"/>
    </source>
</evidence>
<accession>F1TE16</accession>
<feature type="domain" description="Putative zinc-finger" evidence="3">
    <location>
        <begin position="10"/>
        <end position="38"/>
    </location>
</feature>
<comment type="similarity">
    <text evidence="1">Belongs to the zinc-associated anti-sigma factor (ZAS) superfamily. Anti-sigma-W factor family.</text>
</comment>
<gene>
    <name evidence="4" type="ORF">Cpap_2045</name>
</gene>
<name>F1TE16_9FIRM</name>
<protein>
    <recommendedName>
        <fullName evidence="2">Anti-sigma-W factor RsiW</fullName>
    </recommendedName>
</protein>
<sequence length="136" mass="15559">MSCDKIDASLLQDYLDNTIDPLEKIFVQNHLKICDKCRRELSELKLLLYDLDDKNNYIIDYPPELETMRDDIIDSFLGKRKSPSKKIIEMQVETIKTTGKFIEHLPGAKQAPKLLKLASKGLKKGVKQGVQKLVAK</sequence>
<organism evidence="4 5">
    <name type="scientific">Ruminiclostridium papyrosolvens DSM 2782</name>
    <dbReference type="NCBI Taxonomy" id="588581"/>
    <lineage>
        <taxon>Bacteria</taxon>
        <taxon>Bacillati</taxon>
        <taxon>Bacillota</taxon>
        <taxon>Clostridia</taxon>
        <taxon>Eubacteriales</taxon>
        <taxon>Oscillospiraceae</taxon>
        <taxon>Ruminiclostridium</taxon>
    </lineage>
</organism>
<dbReference type="OrthoDB" id="2084847at2"/>
<dbReference type="InterPro" id="IPR041916">
    <property type="entry name" value="Anti_sigma_zinc_sf"/>
</dbReference>
<evidence type="ECO:0000256" key="2">
    <source>
        <dbReference type="ARBA" id="ARBA00024438"/>
    </source>
</evidence>
<dbReference type="EMBL" id="ACXX02000008">
    <property type="protein sequence ID" value="EGD47462.1"/>
    <property type="molecule type" value="Genomic_DNA"/>
</dbReference>
<dbReference type="Proteomes" id="UP000003860">
    <property type="component" value="Unassembled WGS sequence"/>
</dbReference>
<reference evidence="4" key="2">
    <citation type="submission" date="2011-01" db="EMBL/GenBank/DDBJ databases">
        <title>The Non-contiguous Finished genome of Clostridium papyrosolvens.</title>
        <authorList>
            <person name="Lucas S."/>
            <person name="Copeland A."/>
            <person name="Lapidus A."/>
            <person name="Cheng J.-F."/>
            <person name="Goodwin L."/>
            <person name="Pitluck S."/>
            <person name="Misra M."/>
            <person name="Chertkov O."/>
            <person name="Detter J.C."/>
            <person name="Han C."/>
            <person name="Tapia R."/>
            <person name="Land M."/>
            <person name="Hauser L."/>
            <person name="Kyrpides N."/>
            <person name="Ivanova N."/>
            <person name="Pagani I."/>
            <person name="Mouttaki H."/>
            <person name="He Z."/>
            <person name="Zhou J."/>
            <person name="Hemme C.L."/>
            <person name="Woyke T."/>
        </authorList>
    </citation>
    <scope>NUCLEOTIDE SEQUENCE [LARGE SCALE GENOMIC DNA]</scope>
    <source>
        <strain evidence="4">DSM 2782</strain>
    </source>
</reference>
<comment type="caution">
    <text evidence="4">The sequence shown here is derived from an EMBL/GenBank/DDBJ whole genome shotgun (WGS) entry which is preliminary data.</text>
</comment>
<dbReference type="Pfam" id="PF13490">
    <property type="entry name" value="zf-HC2"/>
    <property type="match status" value="1"/>
</dbReference>
<dbReference type="AlphaFoldDB" id="F1TE16"/>
<evidence type="ECO:0000313" key="5">
    <source>
        <dbReference type="Proteomes" id="UP000003860"/>
    </source>
</evidence>
<reference evidence="4" key="1">
    <citation type="submission" date="2009-07" db="EMBL/GenBank/DDBJ databases">
        <authorList>
            <consortium name="US DOE Joint Genome Institute (JGI-PGF)"/>
            <person name="Lucas S."/>
            <person name="Copeland A."/>
            <person name="Lapidus A."/>
            <person name="Glavina del Rio T."/>
            <person name="Tice H."/>
            <person name="Bruce D."/>
            <person name="Goodwin L."/>
            <person name="Pitluck S."/>
            <person name="Larimer F."/>
            <person name="Land M.L."/>
            <person name="Mouttaki H."/>
            <person name="He Z."/>
            <person name="Zhou J."/>
            <person name="Hemme C.L."/>
        </authorList>
    </citation>
    <scope>NUCLEOTIDE SEQUENCE</scope>
    <source>
        <strain evidence="4">DSM 2782</strain>
    </source>
</reference>
<dbReference type="Gene3D" id="1.10.10.1320">
    <property type="entry name" value="Anti-sigma factor, zinc-finger domain"/>
    <property type="match status" value="1"/>
</dbReference>